<accession>A0ACA9PW09</accession>
<proteinExistence type="predicted"/>
<feature type="non-terminal residue" evidence="1">
    <location>
        <position position="1"/>
    </location>
</feature>
<feature type="non-terminal residue" evidence="1">
    <location>
        <position position="152"/>
    </location>
</feature>
<organism evidence="1 2">
    <name type="scientific">Cetraspora pellucida</name>
    <dbReference type="NCBI Taxonomy" id="1433469"/>
    <lineage>
        <taxon>Eukaryota</taxon>
        <taxon>Fungi</taxon>
        <taxon>Fungi incertae sedis</taxon>
        <taxon>Mucoromycota</taxon>
        <taxon>Glomeromycotina</taxon>
        <taxon>Glomeromycetes</taxon>
        <taxon>Diversisporales</taxon>
        <taxon>Gigasporaceae</taxon>
        <taxon>Cetraspora</taxon>
    </lineage>
</organism>
<sequence>YIAGLRDEYRAKVKMYFLTDFDETNKLALKIETYSKNNEYDTQRATKVLIQESNIGNKFNVDSLTATIEGLKICRVEKSPDNNIQEIKNTVKELTLVVKDLAIKNTPQWQYNRYMAPPHCFTYKKDEHISYDCSDKTLRNQLAYKPKDQWGK</sequence>
<protein>
    <submittedName>
        <fullName evidence="1">12086_t:CDS:1</fullName>
    </submittedName>
</protein>
<evidence type="ECO:0000313" key="1">
    <source>
        <dbReference type="EMBL" id="CAG8727496.1"/>
    </source>
</evidence>
<gene>
    <name evidence="1" type="ORF">SPELUC_LOCUS12861</name>
</gene>
<evidence type="ECO:0000313" key="2">
    <source>
        <dbReference type="Proteomes" id="UP000789366"/>
    </source>
</evidence>
<dbReference type="EMBL" id="CAJVPW010031868">
    <property type="protein sequence ID" value="CAG8727496.1"/>
    <property type="molecule type" value="Genomic_DNA"/>
</dbReference>
<reference evidence="1" key="1">
    <citation type="submission" date="2021-06" db="EMBL/GenBank/DDBJ databases">
        <authorList>
            <person name="Kallberg Y."/>
            <person name="Tangrot J."/>
            <person name="Rosling A."/>
        </authorList>
    </citation>
    <scope>NUCLEOTIDE SEQUENCE</scope>
    <source>
        <strain evidence="1">28 12/20/2015</strain>
    </source>
</reference>
<dbReference type="Proteomes" id="UP000789366">
    <property type="component" value="Unassembled WGS sequence"/>
</dbReference>
<keyword evidence="2" id="KW-1185">Reference proteome</keyword>
<comment type="caution">
    <text evidence="1">The sequence shown here is derived from an EMBL/GenBank/DDBJ whole genome shotgun (WGS) entry which is preliminary data.</text>
</comment>
<name>A0ACA9PW09_9GLOM</name>